<dbReference type="Pfam" id="PF07715">
    <property type="entry name" value="Plug"/>
    <property type="match status" value="1"/>
</dbReference>
<dbReference type="Gene3D" id="2.170.130.10">
    <property type="entry name" value="TonB-dependent receptor, plug domain"/>
    <property type="match status" value="1"/>
</dbReference>
<evidence type="ECO:0000256" key="4">
    <source>
        <dbReference type="ARBA" id="ARBA00022496"/>
    </source>
</evidence>
<gene>
    <name evidence="16" type="ORF">D1223_11200</name>
</gene>
<evidence type="ECO:0000256" key="8">
    <source>
        <dbReference type="ARBA" id="ARBA00023077"/>
    </source>
</evidence>
<evidence type="ECO:0000313" key="16">
    <source>
        <dbReference type="EMBL" id="RIJ27982.1"/>
    </source>
</evidence>
<dbReference type="Proteomes" id="UP000266385">
    <property type="component" value="Unassembled WGS sequence"/>
</dbReference>
<evidence type="ECO:0000256" key="12">
    <source>
        <dbReference type="RuleBase" id="RU003357"/>
    </source>
</evidence>
<evidence type="ECO:0000256" key="10">
    <source>
        <dbReference type="ARBA" id="ARBA00023237"/>
    </source>
</evidence>
<dbReference type="PROSITE" id="PS52016">
    <property type="entry name" value="TONB_DEPENDENT_REC_3"/>
    <property type="match status" value="1"/>
</dbReference>
<dbReference type="RefSeq" id="WP_119376518.1">
    <property type="nucleotide sequence ID" value="NZ_QWFX01000013.1"/>
</dbReference>
<name>A0A399RDV8_9PROT</name>
<dbReference type="InterPro" id="IPR012910">
    <property type="entry name" value="Plug_dom"/>
</dbReference>
<keyword evidence="16" id="KW-0675">Receptor</keyword>
<keyword evidence="4" id="KW-0410">Iron transport</keyword>
<keyword evidence="9 11" id="KW-0472">Membrane</keyword>
<evidence type="ECO:0000256" key="13">
    <source>
        <dbReference type="SAM" id="SignalP"/>
    </source>
</evidence>
<dbReference type="AlphaFoldDB" id="A0A399RDV8"/>
<dbReference type="EMBL" id="QWFX01000013">
    <property type="protein sequence ID" value="RIJ27982.1"/>
    <property type="molecule type" value="Genomic_DNA"/>
</dbReference>
<dbReference type="InterPro" id="IPR036942">
    <property type="entry name" value="Beta-barrel_TonB_sf"/>
</dbReference>
<accession>A0A399RDV8</accession>
<comment type="caution">
    <text evidence="16">The sequence shown here is derived from an EMBL/GenBank/DDBJ whole genome shotgun (WGS) entry which is preliminary data.</text>
</comment>
<evidence type="ECO:0000256" key="11">
    <source>
        <dbReference type="PROSITE-ProRule" id="PRU01360"/>
    </source>
</evidence>
<keyword evidence="8 12" id="KW-0798">TonB box</keyword>
<evidence type="ECO:0000256" key="9">
    <source>
        <dbReference type="ARBA" id="ARBA00023136"/>
    </source>
</evidence>
<protein>
    <submittedName>
        <fullName evidence="16">TonB-dependent receptor</fullName>
    </submittedName>
</protein>
<evidence type="ECO:0000256" key="6">
    <source>
        <dbReference type="ARBA" id="ARBA00023004"/>
    </source>
</evidence>
<feature type="domain" description="TonB-dependent receptor-like beta-barrel" evidence="14">
    <location>
        <begin position="173"/>
        <end position="647"/>
    </location>
</feature>
<evidence type="ECO:0000256" key="1">
    <source>
        <dbReference type="ARBA" id="ARBA00004571"/>
    </source>
</evidence>
<dbReference type="Pfam" id="PF00593">
    <property type="entry name" value="TonB_dep_Rec_b-barrel"/>
    <property type="match status" value="1"/>
</dbReference>
<dbReference type="InterPro" id="IPR000531">
    <property type="entry name" value="Beta-barrel_TonB"/>
</dbReference>
<evidence type="ECO:0000259" key="15">
    <source>
        <dbReference type="Pfam" id="PF07715"/>
    </source>
</evidence>
<comment type="subcellular location">
    <subcellularLocation>
        <location evidence="1 11">Cell outer membrane</location>
        <topology evidence="1 11">Multi-pass membrane protein</topology>
    </subcellularLocation>
</comment>
<keyword evidence="17" id="KW-1185">Reference proteome</keyword>
<keyword evidence="2 11" id="KW-0813">Transport</keyword>
<dbReference type="PANTHER" id="PTHR32552">
    <property type="entry name" value="FERRICHROME IRON RECEPTOR-RELATED"/>
    <property type="match status" value="1"/>
</dbReference>
<feature type="domain" description="TonB-dependent receptor plug" evidence="15">
    <location>
        <begin position="44"/>
        <end position="152"/>
    </location>
</feature>
<dbReference type="GO" id="GO:0006826">
    <property type="term" value="P:iron ion transport"/>
    <property type="evidence" value="ECO:0007669"/>
    <property type="project" value="UniProtKB-KW"/>
</dbReference>
<evidence type="ECO:0000256" key="5">
    <source>
        <dbReference type="ARBA" id="ARBA00022692"/>
    </source>
</evidence>
<evidence type="ECO:0000256" key="2">
    <source>
        <dbReference type="ARBA" id="ARBA00022448"/>
    </source>
</evidence>
<evidence type="ECO:0000256" key="3">
    <source>
        <dbReference type="ARBA" id="ARBA00022452"/>
    </source>
</evidence>
<keyword evidence="13" id="KW-0732">Signal</keyword>
<keyword evidence="10 11" id="KW-0998">Cell outer membrane</keyword>
<comment type="similarity">
    <text evidence="11 12">Belongs to the TonB-dependent receptor family.</text>
</comment>
<dbReference type="SUPFAM" id="SSF56935">
    <property type="entry name" value="Porins"/>
    <property type="match status" value="1"/>
</dbReference>
<dbReference type="InterPro" id="IPR037066">
    <property type="entry name" value="Plug_dom_sf"/>
</dbReference>
<sequence>MPLRHLLATSASFAIVSAFAAHAQQVQTGERLQPVMVYGDRSPEQPGSVATLDTETIATIDADHPAEILNQLPGVNIQMNSGQEHLIALRSPVLTGGAGQGSFLILQNGVPTRSPAFGNVNSLFEIHHETAEAIEIVRGPGSAKYGSNAVHGLINIIQGEPTFGDSLDTRTSGSTLGRYKADLTGNLSSGLRASLSLQDDTGWRDNTGVEQQKLSVAYAFDAAGWDGLAWVSASNLNQETAGFIEGYKAYRDDDIASSNPNPEAYRDAQWAMGAVRLSREIGPGELTLTPFYRWQEMAFAQHFLPNGGVEENGHDAFGLQSKYEVEASDALTLRIGADADIASGWLKETQLEPFGFFPGDTRFPVGVHYDYEVDTTVLALWSELEWAVSDTVTVLAGLRGETHDYDYSTAAPPGPNGRFLVPDDREDSFDLLTPKLGAIWTPEGSAVSYYANYARGERAPQASDLYRLQSQQGIAEADVETMDSFEIGARGTALGDRLAFDVAAYHAEKENFFFRDSDGLNVTDGSTRHQGIEAQASWDVLGDGVFTVSGTATYGDHTYTFDRIVASGSEVIRSGNEVDTAPDWLGDLRLTWRPTEAFEASLSAEYIGEYFTDPGNTRTYPGHTVTSARASYAFTDDLEAFVIVRNLFDLNYADRADFAFGGNRYFPGEPLNATFGVRKRFD</sequence>
<evidence type="ECO:0000313" key="17">
    <source>
        <dbReference type="Proteomes" id="UP000266385"/>
    </source>
</evidence>
<feature type="signal peptide" evidence="13">
    <location>
        <begin position="1"/>
        <end position="23"/>
    </location>
</feature>
<dbReference type="PANTHER" id="PTHR32552:SF81">
    <property type="entry name" value="TONB-DEPENDENT OUTER MEMBRANE RECEPTOR"/>
    <property type="match status" value="1"/>
</dbReference>
<reference evidence="16 17" key="1">
    <citation type="submission" date="2018-08" db="EMBL/GenBank/DDBJ databases">
        <title>Henriciella mobilis sp. nov., isolated from seawater.</title>
        <authorList>
            <person name="Cheng H."/>
            <person name="Wu Y.-H."/>
            <person name="Xu X.-W."/>
            <person name="Guo L.-L."/>
        </authorList>
    </citation>
    <scope>NUCLEOTIDE SEQUENCE [LARGE SCALE GENOMIC DNA]</scope>
    <source>
        <strain evidence="16 17">JN25</strain>
    </source>
</reference>
<evidence type="ECO:0000259" key="14">
    <source>
        <dbReference type="Pfam" id="PF00593"/>
    </source>
</evidence>
<feature type="chain" id="PRO_5017371052" evidence="13">
    <location>
        <begin position="24"/>
        <end position="682"/>
    </location>
</feature>
<keyword evidence="3 11" id="KW-1134">Transmembrane beta strand</keyword>
<dbReference type="OrthoDB" id="9796221at2"/>
<dbReference type="Gene3D" id="2.40.170.20">
    <property type="entry name" value="TonB-dependent receptor, beta-barrel domain"/>
    <property type="match status" value="1"/>
</dbReference>
<evidence type="ECO:0000256" key="7">
    <source>
        <dbReference type="ARBA" id="ARBA00023065"/>
    </source>
</evidence>
<dbReference type="InterPro" id="IPR039426">
    <property type="entry name" value="TonB-dep_rcpt-like"/>
</dbReference>
<proteinExistence type="inferred from homology"/>
<keyword evidence="7" id="KW-0406">Ion transport</keyword>
<organism evidence="16 17">
    <name type="scientific">Henriciella mobilis</name>
    <dbReference type="NCBI Taxonomy" id="2305467"/>
    <lineage>
        <taxon>Bacteria</taxon>
        <taxon>Pseudomonadati</taxon>
        <taxon>Pseudomonadota</taxon>
        <taxon>Alphaproteobacteria</taxon>
        <taxon>Hyphomonadales</taxon>
        <taxon>Hyphomonadaceae</taxon>
        <taxon>Henriciella</taxon>
    </lineage>
</organism>
<keyword evidence="5 11" id="KW-0812">Transmembrane</keyword>
<keyword evidence="6" id="KW-0408">Iron</keyword>
<dbReference type="GO" id="GO:0009279">
    <property type="term" value="C:cell outer membrane"/>
    <property type="evidence" value="ECO:0007669"/>
    <property type="project" value="UniProtKB-SubCell"/>
</dbReference>